<organism evidence="2 3">
    <name type="scientific">Puccinia sorghi</name>
    <dbReference type="NCBI Taxonomy" id="27349"/>
    <lineage>
        <taxon>Eukaryota</taxon>
        <taxon>Fungi</taxon>
        <taxon>Dikarya</taxon>
        <taxon>Basidiomycota</taxon>
        <taxon>Pucciniomycotina</taxon>
        <taxon>Pucciniomycetes</taxon>
        <taxon>Pucciniales</taxon>
        <taxon>Pucciniaceae</taxon>
        <taxon>Puccinia</taxon>
    </lineage>
</organism>
<protein>
    <submittedName>
        <fullName evidence="2">Uncharacterized protein</fullName>
    </submittedName>
</protein>
<name>A0A0L6UH48_9BASI</name>
<proteinExistence type="predicted"/>
<keyword evidence="1" id="KW-0812">Transmembrane</keyword>
<gene>
    <name evidence="2" type="ORF">VP01_608g1</name>
</gene>
<dbReference type="EMBL" id="LAVV01011374">
    <property type="protein sequence ID" value="KNZ47856.1"/>
    <property type="molecule type" value="Genomic_DNA"/>
</dbReference>
<evidence type="ECO:0000313" key="2">
    <source>
        <dbReference type="EMBL" id="KNZ47856.1"/>
    </source>
</evidence>
<feature type="transmembrane region" description="Helical" evidence="1">
    <location>
        <begin position="69"/>
        <end position="89"/>
    </location>
</feature>
<dbReference type="VEuPathDB" id="FungiDB:VP01_608g1"/>
<reference evidence="2 3" key="1">
    <citation type="submission" date="2015-08" db="EMBL/GenBank/DDBJ databases">
        <title>Next Generation Sequencing and Analysis of the Genome of Puccinia sorghi L Schw, the Causal Agent of Maize Common Rust.</title>
        <authorList>
            <person name="Rochi L."/>
            <person name="Burguener G."/>
            <person name="Darino M."/>
            <person name="Turjanski A."/>
            <person name="Kreff E."/>
            <person name="Dieguez M.J."/>
            <person name="Sacco F."/>
        </authorList>
    </citation>
    <scope>NUCLEOTIDE SEQUENCE [LARGE SCALE GENOMIC DNA]</scope>
    <source>
        <strain evidence="2 3">RO10H11247</strain>
    </source>
</reference>
<keyword evidence="1" id="KW-1133">Transmembrane helix</keyword>
<sequence>MVLAIVVKETRLEVVQEFVKGHLLCFEDLHQIWLRPGCCVVFHKQDGKSHFSGVGREFFRARGGRRSRGYLRGSGVLVLLAAGLSTFLIQNCLFHICSCDKSSSSLNGSAWAHPSCNMQHPWFLNFSPVPWSLACPLQRDLGGLHFHGQAGPQSGWPVVKQNTQKMYNKQQTFKANTVNIKQFLVAQHSWVEKIRDVPGEFLVFTGMSSTRLWSVTTSYIEPLPDLHVGHLPIN</sequence>
<dbReference type="AlphaFoldDB" id="A0A0L6UH48"/>
<evidence type="ECO:0000256" key="1">
    <source>
        <dbReference type="SAM" id="Phobius"/>
    </source>
</evidence>
<evidence type="ECO:0000313" key="3">
    <source>
        <dbReference type="Proteomes" id="UP000037035"/>
    </source>
</evidence>
<comment type="caution">
    <text evidence="2">The sequence shown here is derived from an EMBL/GenBank/DDBJ whole genome shotgun (WGS) entry which is preliminary data.</text>
</comment>
<keyword evidence="1" id="KW-0472">Membrane</keyword>
<keyword evidence="3" id="KW-1185">Reference proteome</keyword>
<dbReference type="Proteomes" id="UP000037035">
    <property type="component" value="Unassembled WGS sequence"/>
</dbReference>
<accession>A0A0L6UH48</accession>